<protein>
    <submittedName>
        <fullName evidence="2">TatD family deoxyribonuclease</fullName>
    </submittedName>
</protein>
<evidence type="ECO:0000313" key="3">
    <source>
        <dbReference type="Proteomes" id="UP000310263"/>
    </source>
</evidence>
<name>A0A4S2F7J6_9ACTN</name>
<evidence type="ECO:0000256" key="1">
    <source>
        <dbReference type="PIRSR" id="PIRSR005902-1"/>
    </source>
</evidence>
<proteinExistence type="predicted"/>
<feature type="binding site" evidence="1">
    <location>
        <position position="154"/>
    </location>
    <ligand>
        <name>a divalent metal cation</name>
        <dbReference type="ChEBI" id="CHEBI:60240"/>
        <label>1</label>
    </ligand>
</feature>
<dbReference type="PANTHER" id="PTHR46124">
    <property type="entry name" value="D-AMINOACYL-TRNA DEACYLASE"/>
    <property type="match status" value="1"/>
</dbReference>
<evidence type="ECO:0000313" key="2">
    <source>
        <dbReference type="EMBL" id="TGY63374.1"/>
    </source>
</evidence>
<dbReference type="Proteomes" id="UP000310263">
    <property type="component" value="Unassembled WGS sequence"/>
</dbReference>
<keyword evidence="1" id="KW-0479">Metal-binding</keyword>
<organism evidence="2 3">
    <name type="scientific">Muricaecibacterium torontonense</name>
    <dbReference type="NCBI Taxonomy" id="3032871"/>
    <lineage>
        <taxon>Bacteria</taxon>
        <taxon>Bacillati</taxon>
        <taxon>Actinomycetota</taxon>
        <taxon>Coriobacteriia</taxon>
        <taxon>Coriobacteriales</taxon>
        <taxon>Atopobiaceae</taxon>
        <taxon>Muricaecibacterium</taxon>
    </lineage>
</organism>
<dbReference type="OrthoDB" id="9810005at2"/>
<comment type="caution">
    <text evidence="2">The sequence shown here is derived from an EMBL/GenBank/DDBJ whole genome shotgun (WGS) entry which is preliminary data.</text>
</comment>
<sequence>MKRQEALLEDGVLFHTKKGKPQPCPRALAPLADTHGHLTVFREQNPACAIARAALAGLRLLVVPADPTEDAPQAAAFLGQMEQWIQEARLRLDEAAATGIETPQFKGYSDLPALVDNVQVVAGVHPYGAALYSSQVEEQMEVMLADPRCTGVGEIGLDYTCKVDPVFQQEVFRRQLAMACERDLPCELHIRDAKDDEAALAHQDALRVLDEVGMPSAGVDLHCFTSNVSVMEPFVERGCYVAFGGALTFKNTQDIRDAAMACPANRLLSETDSPYMAPVPLRGCECEPAMVALTARALADLRAECGLAVPQETYEQLWANACELFAPLSLLH</sequence>
<dbReference type="GO" id="GO:0005829">
    <property type="term" value="C:cytosol"/>
    <property type="evidence" value="ECO:0007669"/>
    <property type="project" value="TreeGrafter"/>
</dbReference>
<dbReference type="CDD" id="cd01310">
    <property type="entry name" value="TatD_DNAse"/>
    <property type="match status" value="1"/>
</dbReference>
<dbReference type="PANTHER" id="PTHR46124:SF2">
    <property type="entry name" value="D-AMINOACYL-TRNA DEACYLASE"/>
    <property type="match status" value="1"/>
</dbReference>
<dbReference type="InterPro" id="IPR032466">
    <property type="entry name" value="Metal_Hydrolase"/>
</dbReference>
<dbReference type="EMBL" id="SRYE01000001">
    <property type="protein sequence ID" value="TGY63374.1"/>
    <property type="molecule type" value="Genomic_DNA"/>
</dbReference>
<dbReference type="SUPFAM" id="SSF51556">
    <property type="entry name" value="Metallo-dependent hydrolases"/>
    <property type="match status" value="1"/>
</dbReference>
<dbReference type="GO" id="GO:0016788">
    <property type="term" value="F:hydrolase activity, acting on ester bonds"/>
    <property type="evidence" value="ECO:0007669"/>
    <property type="project" value="InterPro"/>
</dbReference>
<dbReference type="InterPro" id="IPR001130">
    <property type="entry name" value="TatD-like"/>
</dbReference>
<feature type="binding site" evidence="1">
    <location>
        <position position="189"/>
    </location>
    <ligand>
        <name>a divalent metal cation</name>
        <dbReference type="ChEBI" id="CHEBI:60240"/>
        <label>2</label>
    </ligand>
</feature>
<dbReference type="AlphaFoldDB" id="A0A4S2F7J6"/>
<keyword evidence="3" id="KW-1185">Reference proteome</keyword>
<feature type="binding site" evidence="1">
    <location>
        <position position="272"/>
    </location>
    <ligand>
        <name>a divalent metal cation</name>
        <dbReference type="ChEBI" id="CHEBI:60240"/>
        <label>1</label>
    </ligand>
</feature>
<dbReference type="RefSeq" id="WP_136012001.1">
    <property type="nucleotide sequence ID" value="NZ_SRYE01000001.1"/>
</dbReference>
<dbReference type="PIRSF" id="PIRSF005902">
    <property type="entry name" value="DNase_TatD"/>
    <property type="match status" value="1"/>
</dbReference>
<accession>A0A4S2F7J6</accession>
<gene>
    <name evidence="2" type="ORF">E5334_02420</name>
</gene>
<dbReference type="Pfam" id="PF01026">
    <property type="entry name" value="TatD_DNase"/>
    <property type="match status" value="1"/>
</dbReference>
<dbReference type="Gene3D" id="3.20.20.140">
    <property type="entry name" value="Metal-dependent hydrolases"/>
    <property type="match status" value="1"/>
</dbReference>
<feature type="binding site" evidence="1">
    <location>
        <position position="222"/>
    </location>
    <ligand>
        <name>a divalent metal cation</name>
        <dbReference type="ChEBI" id="CHEBI:60240"/>
        <label>2</label>
    </ligand>
</feature>
<dbReference type="GO" id="GO:0046872">
    <property type="term" value="F:metal ion binding"/>
    <property type="evidence" value="ECO:0007669"/>
    <property type="project" value="UniProtKB-KW"/>
</dbReference>
<reference evidence="2 3" key="1">
    <citation type="submission" date="2019-04" db="EMBL/GenBank/DDBJ databases">
        <title>Microbes associate with the intestines of laboratory mice.</title>
        <authorList>
            <person name="Navarre W."/>
            <person name="Wong E."/>
            <person name="Huang K."/>
            <person name="Tropini C."/>
            <person name="Ng K."/>
            <person name="Yu B."/>
        </authorList>
    </citation>
    <scope>NUCLEOTIDE SEQUENCE [LARGE SCALE GENOMIC DNA]</scope>
    <source>
        <strain evidence="2 3">NM07_P-09</strain>
    </source>
</reference>